<organism evidence="2 3">
    <name type="scientific">Anaeramoeba flamelloides</name>
    <dbReference type="NCBI Taxonomy" id="1746091"/>
    <lineage>
        <taxon>Eukaryota</taxon>
        <taxon>Metamonada</taxon>
        <taxon>Anaeramoebidae</taxon>
        <taxon>Anaeramoeba</taxon>
    </lineage>
</organism>
<protein>
    <submittedName>
        <fullName evidence="2">Alpha kinase/elongation factor 2 kinase</fullName>
    </submittedName>
</protein>
<feature type="region of interest" description="Disordered" evidence="1">
    <location>
        <begin position="219"/>
        <end position="238"/>
    </location>
</feature>
<evidence type="ECO:0000256" key="1">
    <source>
        <dbReference type="SAM" id="MobiDB-lite"/>
    </source>
</evidence>
<keyword evidence="2" id="KW-0808">Transferase</keyword>
<feature type="region of interest" description="Disordered" evidence="1">
    <location>
        <begin position="663"/>
        <end position="695"/>
    </location>
</feature>
<name>A0AAV7YGB4_9EUKA</name>
<feature type="compositionally biased region" description="Basic residues" evidence="1">
    <location>
        <begin position="475"/>
        <end position="489"/>
    </location>
</feature>
<keyword evidence="2" id="KW-0418">Kinase</keyword>
<gene>
    <name evidence="2" type="ORF">M0812_26074</name>
</gene>
<dbReference type="GO" id="GO:0016301">
    <property type="term" value="F:kinase activity"/>
    <property type="evidence" value="ECO:0007669"/>
    <property type="project" value="UniProtKB-KW"/>
</dbReference>
<feature type="compositionally biased region" description="Basic residues" evidence="1">
    <location>
        <begin position="521"/>
        <end position="562"/>
    </location>
</feature>
<dbReference type="Proteomes" id="UP001146793">
    <property type="component" value="Unassembled WGS sequence"/>
</dbReference>
<dbReference type="AlphaFoldDB" id="A0AAV7YGB4"/>
<evidence type="ECO:0000313" key="3">
    <source>
        <dbReference type="Proteomes" id="UP001146793"/>
    </source>
</evidence>
<comment type="caution">
    <text evidence="2">The sequence shown here is derived from an EMBL/GenBank/DDBJ whole genome shotgun (WGS) entry which is preliminary data.</text>
</comment>
<feature type="compositionally biased region" description="Basic residues" evidence="1">
    <location>
        <begin position="670"/>
        <end position="679"/>
    </location>
</feature>
<accession>A0AAV7YGB4</accession>
<dbReference type="Gene3D" id="3.30.420.40">
    <property type="match status" value="1"/>
</dbReference>
<proteinExistence type="predicted"/>
<evidence type="ECO:0000313" key="2">
    <source>
        <dbReference type="EMBL" id="KAJ3427560.1"/>
    </source>
</evidence>
<sequence>MSSSTKFLVSIDFGSKKTGYGYCKMVTKRNTILNSDKIKTQNKFPTSILYDWDQKKSKPRSIGNESFLEYCDWLQKQEQKQKQNQNHQRDERVLTKHFFQDLKQPFYRNKQNIYSESGRKFQLEGVIIDYFTLLVQKIITTLNNEYENGEELKKKNITWILTVPTNTPSSIVFKLRKIAYKSKMILSKTNYSNLKIITDSLASTLCVINRKLKNLEKEKVKNKQNTSNVSEKQQTSNTNETNALNFGLIDFGPYAIRACQAKYHPKTKERRLQGSNIYLEKHTIQIVSDKSLSYSPVNFDDYFFNYIEMHLKIPTNTKKNTKKKNNTNNTNKHHDEKQKFQKLNQLRFTNFSEYKSIVQQWEDHKSDIRNESFRQDKFISFKIDPKWKKNNKEIITNQKDFFFYTEQKKLLDDYSSNIVHTIEKKETNQTIIIPFKLIQLWILDSFDRTFPQKQKNKFPPILKPSYGLSNNTNKDKKRKNNKKNKKNNKNKKDEYQHNNNKVLENNNNKNNNNNENDNPKKNKNKKNGNNKNPKKNKKNKKKNKKNHNQNKNKNNVKNKNNKNTHTNLNNSKISNKPSNLLYLTGDLSTIPSYVSYLMNLVPNNPKFWVYQDEETANITNLDRSTILKKVNKKKKNYVMKGAIIYGIVPDVISHQKTNLTYGIKISTNKNQKRNQKNNRNKNPNNEKKKKLSNKSKQSYFSPIIFKDNIINLQNPIKGIFQINKPLKNNLNIQLCETSNKLREKIEIIPDNKINAICEYKFKFTKNPFKYNANEKLNNLIFIQFHYFGEEKIISIKPLTKFKNYFPDKIQFSKNIIID</sequence>
<feature type="compositionally biased region" description="Polar residues" evidence="1">
    <location>
        <begin position="224"/>
        <end position="238"/>
    </location>
</feature>
<feature type="region of interest" description="Disordered" evidence="1">
    <location>
        <begin position="453"/>
        <end position="577"/>
    </location>
</feature>
<reference evidence="2" key="1">
    <citation type="submission" date="2022-08" db="EMBL/GenBank/DDBJ databases">
        <title>Novel sulphate-reducing endosymbionts in the free-living metamonad Anaeramoeba.</title>
        <authorList>
            <person name="Jerlstrom-Hultqvist J."/>
            <person name="Cepicka I."/>
            <person name="Gallot-Lavallee L."/>
            <person name="Salas-Leiva D."/>
            <person name="Curtis B.A."/>
            <person name="Zahonova K."/>
            <person name="Pipaliya S."/>
            <person name="Dacks J."/>
            <person name="Roger A.J."/>
        </authorList>
    </citation>
    <scope>NUCLEOTIDE SEQUENCE</scope>
    <source>
        <strain evidence="2">Busselton2</strain>
    </source>
</reference>
<dbReference type="EMBL" id="JANTQA010000062">
    <property type="protein sequence ID" value="KAJ3427560.1"/>
    <property type="molecule type" value="Genomic_DNA"/>
</dbReference>
<feature type="region of interest" description="Disordered" evidence="1">
    <location>
        <begin position="317"/>
        <end position="337"/>
    </location>
</feature>
<feature type="compositionally biased region" description="Low complexity" evidence="1">
    <location>
        <begin position="498"/>
        <end position="516"/>
    </location>
</feature>